<dbReference type="Pfam" id="PF01557">
    <property type="entry name" value="FAA_hydrolase"/>
    <property type="match status" value="1"/>
</dbReference>
<dbReference type="EMBL" id="CP070296">
    <property type="protein sequence ID" value="QST75121.1"/>
    <property type="molecule type" value="Genomic_DNA"/>
</dbReference>
<dbReference type="FunFam" id="3.90.850.10:FF:000005">
    <property type="entry name" value="FAA hydrolase family protein"/>
    <property type="match status" value="1"/>
</dbReference>
<evidence type="ECO:0000259" key="2">
    <source>
        <dbReference type="Pfam" id="PF01557"/>
    </source>
</evidence>
<dbReference type="AlphaFoldDB" id="A0A7U8WFH8"/>
<proteinExistence type="predicted"/>
<gene>
    <name evidence="3" type="ORF">JRC44_08685</name>
</gene>
<accession>A0A7U8WFH8</accession>
<dbReference type="PANTHER" id="PTHR11820:SF90">
    <property type="entry name" value="FLUTATHIONE S-TRANSFERASE"/>
    <property type="match status" value="1"/>
</dbReference>
<dbReference type="InterPro" id="IPR011234">
    <property type="entry name" value="Fumarylacetoacetase-like_C"/>
</dbReference>
<dbReference type="InterPro" id="IPR036663">
    <property type="entry name" value="Fumarylacetoacetase_C_sf"/>
</dbReference>
<sequence>MTQYVFEPQAPVTVPVVGSDEQFPVRRVYCVGRNYAAHAREMGFDPDREPPFFFCKPADAVVPVAAGEMLALPYPAQTDNYHYEIELVVAIGKKGCDIPLENAHEYVWGYATGLDMTRRDRQMEMRQMGRPWEIGKAFDLSAPIAPLHKASETGGIDNAPIWLQVNGEDHQRSDIHHLIWSVNETISYLSGFFELQPGDLIFTGTPEGVGPVVKGDVITGNVEGLTPIAVKIV</sequence>
<dbReference type="SUPFAM" id="SSF56529">
    <property type="entry name" value="FAH"/>
    <property type="match status" value="1"/>
</dbReference>
<dbReference type="PANTHER" id="PTHR11820">
    <property type="entry name" value="ACYLPYRUVASE"/>
    <property type="match status" value="1"/>
</dbReference>
<organism evidence="3 4">
    <name type="scientific">Escherichia albertii</name>
    <dbReference type="NCBI Taxonomy" id="208962"/>
    <lineage>
        <taxon>Bacteria</taxon>
        <taxon>Pseudomonadati</taxon>
        <taxon>Pseudomonadota</taxon>
        <taxon>Gammaproteobacteria</taxon>
        <taxon>Enterobacterales</taxon>
        <taxon>Enterobacteriaceae</taxon>
        <taxon>Escherichia</taxon>
    </lineage>
</organism>
<evidence type="ECO:0000313" key="4">
    <source>
        <dbReference type="Proteomes" id="UP000663211"/>
    </source>
</evidence>
<dbReference type="GO" id="GO:0018773">
    <property type="term" value="F:acetylpyruvate hydrolase activity"/>
    <property type="evidence" value="ECO:0007669"/>
    <property type="project" value="TreeGrafter"/>
</dbReference>
<keyword evidence="1" id="KW-0479">Metal-binding</keyword>
<reference evidence="3 4" key="1">
    <citation type="submission" date="2021-03" db="EMBL/GenBank/DDBJ databases">
        <title>Comparative genomics of Chinese and international isolates of Escherichia albertii: population structure and evolution of virulence and antimicrobial resistance.</title>
        <authorList>
            <person name="Wang H."/>
            <person name="Xiong Y."/>
            <person name="Luo L."/>
        </authorList>
    </citation>
    <scope>NUCLEOTIDE SEQUENCE [LARGE SCALE GENOMIC DNA]</scope>
    <source>
        <strain evidence="3 4">Sample 165</strain>
    </source>
</reference>
<evidence type="ECO:0000313" key="3">
    <source>
        <dbReference type="EMBL" id="QST75121.1"/>
    </source>
</evidence>
<feature type="domain" description="Fumarylacetoacetase-like C-terminal" evidence="2">
    <location>
        <begin position="28"/>
        <end position="232"/>
    </location>
</feature>
<protein>
    <submittedName>
        <fullName evidence="3">Fumarylacetoacetate hydrolase family protein</fullName>
    </submittedName>
</protein>
<dbReference type="GO" id="GO:0046872">
    <property type="term" value="F:metal ion binding"/>
    <property type="evidence" value="ECO:0007669"/>
    <property type="project" value="UniProtKB-KW"/>
</dbReference>
<name>A0A7U8WFH8_ESCAL</name>
<dbReference type="Gene3D" id="3.90.850.10">
    <property type="entry name" value="Fumarylacetoacetase-like, C-terminal domain"/>
    <property type="match status" value="1"/>
</dbReference>
<dbReference type="RefSeq" id="WP_059253115.1">
    <property type="nucleotide sequence ID" value="NZ_BBVJ01000002.1"/>
</dbReference>
<keyword evidence="3" id="KW-0378">Hydrolase</keyword>
<dbReference type="Proteomes" id="UP000663211">
    <property type="component" value="Chromosome"/>
</dbReference>
<evidence type="ECO:0000256" key="1">
    <source>
        <dbReference type="ARBA" id="ARBA00022723"/>
    </source>
</evidence>